<dbReference type="InterPro" id="IPR050725">
    <property type="entry name" value="CysQ/Inositol_MonoPase"/>
</dbReference>
<feature type="binding site" evidence="9">
    <location>
        <position position="88"/>
    </location>
    <ligand>
        <name>Mg(2+)</name>
        <dbReference type="ChEBI" id="CHEBI:18420"/>
        <label>2</label>
    </ligand>
</feature>
<feature type="binding site" evidence="9">
    <location>
        <position position="85"/>
    </location>
    <ligand>
        <name>Mg(2+)</name>
        <dbReference type="ChEBI" id="CHEBI:18420"/>
        <label>1</label>
    </ligand>
</feature>
<feature type="binding site" evidence="10">
    <location>
        <position position="65"/>
    </location>
    <ligand>
        <name>Mg(2+)</name>
        <dbReference type="ChEBI" id="CHEBI:18420"/>
        <label>1</label>
        <note>catalytic</note>
    </ligand>
</feature>
<evidence type="ECO:0000313" key="12">
    <source>
        <dbReference type="Proteomes" id="UP000319296"/>
    </source>
</evidence>
<reference evidence="11 12" key="1">
    <citation type="journal article" date="2019" name="ISME J.">
        <title>Insights into ecological role of a new deltaproteobacterial order Candidatus Acidulodesulfobacterales by metagenomics and metatranscriptomics.</title>
        <authorList>
            <person name="Tan S."/>
            <person name="Liu J."/>
            <person name="Fang Y."/>
            <person name="Hedlund B.P."/>
            <person name="Lian Z.H."/>
            <person name="Huang L.Y."/>
            <person name="Li J.T."/>
            <person name="Huang L.N."/>
            <person name="Li W.J."/>
            <person name="Jiang H.C."/>
            <person name="Dong H.L."/>
            <person name="Shu W.S."/>
        </authorList>
    </citation>
    <scope>NUCLEOTIDE SEQUENCE [LARGE SCALE GENOMIC DNA]</scope>
    <source>
        <strain evidence="11">AP1</strain>
    </source>
</reference>
<evidence type="ECO:0000256" key="10">
    <source>
        <dbReference type="PIRSR" id="PIRSR600760-2"/>
    </source>
</evidence>
<dbReference type="Gene3D" id="3.30.540.10">
    <property type="entry name" value="Fructose-1,6-Bisphosphatase, subunit A, domain 1"/>
    <property type="match status" value="1"/>
</dbReference>
<evidence type="ECO:0000256" key="5">
    <source>
        <dbReference type="ARBA" id="ARBA00022723"/>
    </source>
</evidence>
<feature type="binding site" evidence="10">
    <location>
        <position position="85"/>
    </location>
    <ligand>
        <name>Mg(2+)</name>
        <dbReference type="ChEBI" id="CHEBI:18420"/>
        <label>1</label>
        <note>catalytic</note>
    </ligand>
</feature>
<evidence type="ECO:0000256" key="3">
    <source>
        <dbReference type="ARBA" id="ARBA00022475"/>
    </source>
</evidence>
<dbReference type="InterPro" id="IPR006240">
    <property type="entry name" value="CysQ"/>
</dbReference>
<keyword evidence="8 9" id="KW-0472">Membrane</keyword>
<dbReference type="PROSITE" id="PS00629">
    <property type="entry name" value="IMP_1"/>
    <property type="match status" value="1"/>
</dbReference>
<gene>
    <name evidence="9 11" type="primary">cysQ</name>
    <name evidence="11" type="ORF">EVG15_09455</name>
</gene>
<name>A0A519BKF6_9DELT</name>
<keyword evidence="4" id="KW-0997">Cell inner membrane</keyword>
<evidence type="ECO:0000256" key="8">
    <source>
        <dbReference type="ARBA" id="ARBA00023136"/>
    </source>
</evidence>
<feature type="binding site" evidence="9">
    <location>
        <position position="65"/>
    </location>
    <ligand>
        <name>substrate</name>
    </ligand>
</feature>
<dbReference type="PANTHER" id="PTHR43028">
    <property type="entry name" value="3'(2'),5'-BISPHOSPHATE NUCLEOTIDASE 1"/>
    <property type="match status" value="1"/>
</dbReference>
<dbReference type="EC" id="3.1.3.7" evidence="9"/>
<dbReference type="GO" id="GO:0008441">
    <property type="term" value="F:3'(2'),5'-bisphosphate nucleotidase activity"/>
    <property type="evidence" value="ECO:0007669"/>
    <property type="project" value="UniProtKB-UniRule"/>
</dbReference>
<evidence type="ECO:0000256" key="9">
    <source>
        <dbReference type="HAMAP-Rule" id="MF_02095"/>
    </source>
</evidence>
<dbReference type="CDD" id="cd01638">
    <property type="entry name" value="CysQ"/>
    <property type="match status" value="1"/>
</dbReference>
<dbReference type="HAMAP" id="MF_02095">
    <property type="entry name" value="CysQ"/>
    <property type="match status" value="1"/>
</dbReference>
<dbReference type="Gene3D" id="3.40.190.80">
    <property type="match status" value="1"/>
</dbReference>
<feature type="binding site" evidence="9">
    <location>
        <position position="87"/>
    </location>
    <ligand>
        <name>Mg(2+)</name>
        <dbReference type="ChEBI" id="CHEBI:18420"/>
        <label>1</label>
    </ligand>
</feature>
<proteinExistence type="inferred from homology"/>
<evidence type="ECO:0000256" key="7">
    <source>
        <dbReference type="ARBA" id="ARBA00022842"/>
    </source>
</evidence>
<sequence>MNIKIHDIINIAVKAGDAIMEIYKKDFSVVYKNDNSPLTEADKKSNDIICSRLKETYPEIPIISEENKEVPYDTRKSWEYYWLIDPLDGTKEFIKKNGEFSVNIALIKKNRPIISVIYAPALNLLYYAEEGNGAFKIDDKGQKYKLPLYDNKSENLIKVVSSKSHSNVETERFIDNLRNHYKNVELLSKGSSLKICLVAEGIADIYPRLGQTMEWDIAAGDIIASEAGKKLYKYEDGKIEDRFTYNKENLVNSWFVVKDKDLTIYY</sequence>
<dbReference type="FunFam" id="3.30.540.10:FF:000007">
    <property type="entry name" value="3'(2'),5'-bisphosphate nucleotidase CysQ"/>
    <property type="match status" value="1"/>
</dbReference>
<evidence type="ECO:0000256" key="4">
    <source>
        <dbReference type="ARBA" id="ARBA00022519"/>
    </source>
</evidence>
<dbReference type="GO" id="GO:0050427">
    <property type="term" value="P:3'-phosphoadenosine 5'-phosphosulfate metabolic process"/>
    <property type="evidence" value="ECO:0007669"/>
    <property type="project" value="TreeGrafter"/>
</dbReference>
<keyword evidence="5 9" id="KW-0479">Metal-binding</keyword>
<comment type="function">
    <text evidence="9">Converts adenosine-3',5'-bisphosphate (PAP) to AMP.</text>
</comment>
<dbReference type="Proteomes" id="UP000319296">
    <property type="component" value="Unassembled WGS sequence"/>
</dbReference>
<feature type="binding site" evidence="9">
    <location>
        <position position="65"/>
    </location>
    <ligand>
        <name>Mg(2+)</name>
        <dbReference type="ChEBI" id="CHEBI:18420"/>
        <label>1</label>
    </ligand>
</feature>
<comment type="similarity">
    <text evidence="2 9">Belongs to the inositol monophosphatase superfamily. CysQ family.</text>
</comment>
<dbReference type="GO" id="GO:0005886">
    <property type="term" value="C:plasma membrane"/>
    <property type="evidence" value="ECO:0007669"/>
    <property type="project" value="UniProtKB-SubCell"/>
</dbReference>
<keyword evidence="3 9" id="KW-1003">Cell membrane</keyword>
<protein>
    <recommendedName>
        <fullName evidence="9">3'(2'),5'-bisphosphate nucleotidase CysQ</fullName>
        <ecNumber evidence="9">3.1.3.7</ecNumber>
    </recommendedName>
    <alternativeName>
        <fullName evidence="9">3'(2'),5-bisphosphonucleoside 3'(2')-phosphohydrolase</fullName>
    </alternativeName>
    <alternativeName>
        <fullName evidence="9">3'-phosphoadenosine 5'-phosphate phosphatase</fullName>
        <shortName evidence="9">PAP phosphatase</shortName>
    </alternativeName>
</protein>
<feature type="binding site" evidence="9">
    <location>
        <position position="216"/>
    </location>
    <ligand>
        <name>Mg(2+)</name>
        <dbReference type="ChEBI" id="CHEBI:18420"/>
        <label>2</label>
    </ligand>
</feature>
<dbReference type="InterPro" id="IPR000760">
    <property type="entry name" value="Inositol_monophosphatase-like"/>
</dbReference>
<dbReference type="Pfam" id="PF00459">
    <property type="entry name" value="Inositol_P"/>
    <property type="match status" value="1"/>
</dbReference>
<dbReference type="NCBIfam" id="TIGR01331">
    <property type="entry name" value="bisphos_cysQ"/>
    <property type="match status" value="1"/>
</dbReference>
<keyword evidence="7 9" id="KW-0460">Magnesium</keyword>
<feature type="binding site" evidence="9">
    <location>
        <position position="216"/>
    </location>
    <ligand>
        <name>substrate</name>
    </ligand>
</feature>
<dbReference type="PRINTS" id="PR00377">
    <property type="entry name" value="IMPHPHTASES"/>
</dbReference>
<comment type="catalytic activity">
    <reaction evidence="1 9">
        <text>adenosine 3',5'-bisphosphate + H2O = AMP + phosphate</text>
        <dbReference type="Rhea" id="RHEA:10040"/>
        <dbReference type="ChEBI" id="CHEBI:15377"/>
        <dbReference type="ChEBI" id="CHEBI:43474"/>
        <dbReference type="ChEBI" id="CHEBI:58343"/>
        <dbReference type="ChEBI" id="CHEBI:456215"/>
        <dbReference type="EC" id="3.1.3.7"/>
    </reaction>
</comment>
<evidence type="ECO:0000256" key="6">
    <source>
        <dbReference type="ARBA" id="ARBA00022801"/>
    </source>
</evidence>
<dbReference type="GO" id="GO:0000103">
    <property type="term" value="P:sulfate assimilation"/>
    <property type="evidence" value="ECO:0007669"/>
    <property type="project" value="TreeGrafter"/>
</dbReference>
<evidence type="ECO:0000313" key="11">
    <source>
        <dbReference type="EMBL" id="RZD17750.1"/>
    </source>
</evidence>
<comment type="subcellular location">
    <subcellularLocation>
        <location evidence="9">Cell membrane</location>
        <topology evidence="9">Peripheral membrane protein</topology>
        <orientation evidence="9">Cytoplasmic side</orientation>
    </subcellularLocation>
</comment>
<feature type="binding site" evidence="10">
    <location>
        <position position="87"/>
    </location>
    <ligand>
        <name>Mg(2+)</name>
        <dbReference type="ChEBI" id="CHEBI:18420"/>
        <label>1</label>
        <note>catalytic</note>
    </ligand>
</feature>
<evidence type="ECO:0000256" key="2">
    <source>
        <dbReference type="ARBA" id="ARBA00005289"/>
    </source>
</evidence>
<feature type="binding site" evidence="9">
    <location>
        <position position="85"/>
    </location>
    <ligand>
        <name>Mg(2+)</name>
        <dbReference type="ChEBI" id="CHEBI:18420"/>
        <label>2</label>
    </ligand>
</feature>
<comment type="caution">
    <text evidence="11">The sequence shown here is derived from an EMBL/GenBank/DDBJ whole genome shotgun (WGS) entry which is preliminary data.</text>
</comment>
<evidence type="ECO:0000256" key="1">
    <source>
        <dbReference type="ARBA" id="ARBA00001625"/>
    </source>
</evidence>
<dbReference type="EMBL" id="SGBB01000023">
    <property type="protein sequence ID" value="RZD17750.1"/>
    <property type="molecule type" value="Genomic_DNA"/>
</dbReference>
<accession>A0A519BKF6</accession>
<dbReference type="InterPro" id="IPR020583">
    <property type="entry name" value="Inositol_monoP_metal-BS"/>
</dbReference>
<keyword evidence="6 9" id="KW-0378">Hydrolase</keyword>
<dbReference type="SUPFAM" id="SSF56655">
    <property type="entry name" value="Carbohydrate phosphatase"/>
    <property type="match status" value="1"/>
</dbReference>
<dbReference type="AlphaFoldDB" id="A0A519BKF6"/>
<feature type="binding site" evidence="10">
    <location>
        <position position="88"/>
    </location>
    <ligand>
        <name>Mg(2+)</name>
        <dbReference type="ChEBI" id="CHEBI:18420"/>
        <label>1</label>
        <note>catalytic</note>
    </ligand>
</feature>
<organism evidence="11 12">
    <name type="scientific">Candidatus Acididesulfobacter diazotrophicus</name>
    <dbReference type="NCBI Taxonomy" id="2597226"/>
    <lineage>
        <taxon>Bacteria</taxon>
        <taxon>Deltaproteobacteria</taxon>
        <taxon>Candidatus Acidulodesulfobacterales</taxon>
        <taxon>Candidatus Acididesulfobacter</taxon>
    </lineage>
</organism>
<feature type="binding site" evidence="10">
    <location>
        <position position="216"/>
    </location>
    <ligand>
        <name>Mg(2+)</name>
        <dbReference type="ChEBI" id="CHEBI:18420"/>
        <label>1</label>
        <note>catalytic</note>
    </ligand>
</feature>
<dbReference type="GO" id="GO:0000287">
    <property type="term" value="F:magnesium ion binding"/>
    <property type="evidence" value="ECO:0007669"/>
    <property type="project" value="UniProtKB-UniRule"/>
</dbReference>
<comment type="cofactor">
    <cofactor evidence="9 10">
        <name>Mg(2+)</name>
        <dbReference type="ChEBI" id="CHEBI:18420"/>
    </cofactor>
</comment>
<feature type="binding site" evidence="9">
    <location>
        <begin position="87"/>
        <end position="90"/>
    </location>
    <ligand>
        <name>substrate</name>
    </ligand>
</feature>
<dbReference type="PANTHER" id="PTHR43028:SF5">
    <property type="entry name" value="3'(2'),5'-BISPHOSPHATE NUCLEOTIDASE 1"/>
    <property type="match status" value="1"/>
</dbReference>